<sequence>MQSFTKIVLAVAAAAGLVSAAPATQLENRQSMNGDLTYYAPGLGACGVTNGEGDAIVAVSWQLFDQYTPNGNPNLNSLCGRRIQINLGGKSTVVTIEDRCAGCQYNDLDVPVGVFSQLADPNAGRVQMTWNWL</sequence>
<gene>
    <name evidence="3" type="ORF">RRF57_003628</name>
</gene>
<dbReference type="InterPro" id="IPR051477">
    <property type="entry name" value="Expansin_CellWall"/>
</dbReference>
<reference evidence="3 4" key="1">
    <citation type="submission" date="2023-10" db="EMBL/GenBank/DDBJ databases">
        <title>Draft genome sequence of Xylaria bambusicola isolate GMP-LS, the root and basal stem rot pathogen of sugarcane in Indonesia.</title>
        <authorList>
            <person name="Selvaraj P."/>
            <person name="Muralishankar V."/>
            <person name="Muruganantham S."/>
            <person name="Sp S."/>
            <person name="Haryani S."/>
            <person name="Lau K.J.X."/>
            <person name="Naqvi N.I."/>
        </authorList>
    </citation>
    <scope>NUCLEOTIDE SEQUENCE [LARGE SCALE GENOMIC DNA]</scope>
    <source>
        <strain evidence="3">GMP-LS</strain>
    </source>
</reference>
<evidence type="ECO:0000256" key="1">
    <source>
        <dbReference type="ARBA" id="ARBA00022729"/>
    </source>
</evidence>
<keyword evidence="4" id="KW-1185">Reference proteome</keyword>
<dbReference type="InterPro" id="IPR036908">
    <property type="entry name" value="RlpA-like_sf"/>
</dbReference>
<dbReference type="PANTHER" id="PTHR31836">
    <property type="match status" value="1"/>
</dbReference>
<evidence type="ECO:0000313" key="4">
    <source>
        <dbReference type="Proteomes" id="UP001305414"/>
    </source>
</evidence>
<dbReference type="SUPFAM" id="SSF50685">
    <property type="entry name" value="Barwin-like endoglucanases"/>
    <property type="match status" value="1"/>
</dbReference>
<proteinExistence type="predicted"/>
<evidence type="ECO:0000313" key="3">
    <source>
        <dbReference type="EMBL" id="KAK5627913.1"/>
    </source>
</evidence>
<dbReference type="Gene3D" id="2.40.40.10">
    <property type="entry name" value="RlpA-like domain"/>
    <property type="match status" value="1"/>
</dbReference>
<keyword evidence="1 2" id="KW-0732">Signal</keyword>
<name>A0AAN7UFD3_9PEZI</name>
<dbReference type="Proteomes" id="UP001305414">
    <property type="component" value="Unassembled WGS sequence"/>
</dbReference>
<comment type="caution">
    <text evidence="3">The sequence shown here is derived from an EMBL/GenBank/DDBJ whole genome shotgun (WGS) entry which is preliminary data.</text>
</comment>
<protein>
    <recommendedName>
        <fullName evidence="5">RlpA-like protein double-psi beta-barrel domain-containing protein</fullName>
    </recommendedName>
</protein>
<evidence type="ECO:0008006" key="5">
    <source>
        <dbReference type="Google" id="ProtNLM"/>
    </source>
</evidence>
<dbReference type="PANTHER" id="PTHR31836:SF28">
    <property type="entry name" value="SRCR DOMAIN-CONTAINING PROTEIN-RELATED"/>
    <property type="match status" value="1"/>
</dbReference>
<feature type="signal peptide" evidence="2">
    <location>
        <begin position="1"/>
        <end position="20"/>
    </location>
</feature>
<dbReference type="EMBL" id="JAWHQM010000006">
    <property type="protein sequence ID" value="KAK5627913.1"/>
    <property type="molecule type" value="Genomic_DNA"/>
</dbReference>
<dbReference type="AlphaFoldDB" id="A0AAN7UFD3"/>
<dbReference type="CDD" id="cd22191">
    <property type="entry name" value="DPBB_RlpA_EXP_N-like"/>
    <property type="match status" value="1"/>
</dbReference>
<feature type="chain" id="PRO_5042981553" description="RlpA-like protein double-psi beta-barrel domain-containing protein" evidence="2">
    <location>
        <begin position="21"/>
        <end position="133"/>
    </location>
</feature>
<organism evidence="3 4">
    <name type="scientific">Xylaria bambusicola</name>
    <dbReference type="NCBI Taxonomy" id="326684"/>
    <lineage>
        <taxon>Eukaryota</taxon>
        <taxon>Fungi</taxon>
        <taxon>Dikarya</taxon>
        <taxon>Ascomycota</taxon>
        <taxon>Pezizomycotina</taxon>
        <taxon>Sordariomycetes</taxon>
        <taxon>Xylariomycetidae</taxon>
        <taxon>Xylariales</taxon>
        <taxon>Xylariaceae</taxon>
        <taxon>Xylaria</taxon>
    </lineage>
</organism>
<evidence type="ECO:0000256" key="2">
    <source>
        <dbReference type="SAM" id="SignalP"/>
    </source>
</evidence>
<accession>A0AAN7UFD3</accession>